<dbReference type="Gene3D" id="2.20.70.10">
    <property type="match status" value="1"/>
</dbReference>
<evidence type="ECO:0000313" key="4">
    <source>
        <dbReference type="Proteomes" id="UP000019375"/>
    </source>
</evidence>
<name>A0A8J2X3J5_ZYGB2</name>
<feature type="region of interest" description="Disordered" evidence="1">
    <location>
        <begin position="34"/>
        <end position="88"/>
    </location>
</feature>
<dbReference type="SMART" id="SM00456">
    <property type="entry name" value="WW"/>
    <property type="match status" value="1"/>
</dbReference>
<dbReference type="SUPFAM" id="SSF51045">
    <property type="entry name" value="WW domain"/>
    <property type="match status" value="1"/>
</dbReference>
<dbReference type="InterPro" id="IPR036020">
    <property type="entry name" value="WW_dom_sf"/>
</dbReference>
<feature type="compositionally biased region" description="Polar residues" evidence="1">
    <location>
        <begin position="45"/>
        <end position="62"/>
    </location>
</feature>
<sequence>MPQSRDNAPDVPKGWKAVFDDEYKTWFYVNLATNQSQWEPPKGTSFPNSQKAQRLSGPPQNCQSSTPQQRQQQYPQQQQYGPQRSYGAAPMGYGTPSYGAAGYGAPSMGYGQAAPAMGYGARPMMQPTYVQAPQQQQSHGMRNGLIGAGAGVLGGLLLGDVIHHDEDRAYDQGFDNGYGDGFDQGDFDGGGFDDGGF</sequence>
<feature type="compositionally biased region" description="Low complexity" evidence="1">
    <location>
        <begin position="63"/>
        <end position="87"/>
    </location>
</feature>
<accession>A0A8J2X3J5</accession>
<gene>
    <name evidence="3" type="ORF">BN860_00408g</name>
</gene>
<evidence type="ECO:0000256" key="1">
    <source>
        <dbReference type="SAM" id="MobiDB-lite"/>
    </source>
</evidence>
<dbReference type="Pfam" id="PF00397">
    <property type="entry name" value="WW"/>
    <property type="match status" value="1"/>
</dbReference>
<feature type="domain" description="WW" evidence="2">
    <location>
        <begin position="9"/>
        <end position="43"/>
    </location>
</feature>
<evidence type="ECO:0000259" key="2">
    <source>
        <dbReference type="PROSITE" id="PS50020"/>
    </source>
</evidence>
<reference evidence="4" key="1">
    <citation type="journal article" date="2013" name="Genome Announc.">
        <title>Genome sequence of the food spoilage yeast Zygosaccharomyces bailii CLIB 213(T).</title>
        <authorList>
            <person name="Galeote V."/>
            <person name="Bigey F."/>
            <person name="Devillers H."/>
            <person name="Neuveglise C."/>
            <person name="Dequin S."/>
        </authorList>
    </citation>
    <scope>NUCLEOTIDE SEQUENCE [LARGE SCALE GENOMIC DNA]</scope>
    <source>
        <strain evidence="4">CLIB 213 / ATCC 58445 / CBS 680 / CCRC 21525 / NBRC 1098 / NCYC 1416 / NRRL Y-2227</strain>
    </source>
</reference>
<dbReference type="PROSITE" id="PS50020">
    <property type="entry name" value="WW_DOMAIN_2"/>
    <property type="match status" value="1"/>
</dbReference>
<keyword evidence="4" id="KW-1185">Reference proteome</keyword>
<dbReference type="Proteomes" id="UP000019375">
    <property type="component" value="Unassembled WGS sequence"/>
</dbReference>
<organism evidence="3 4">
    <name type="scientific">Zygosaccharomyces bailii (strain CLIB 213 / ATCC 58445 / CBS 680 / BCRC 21525 / NBRC 1098 / NCYC 1416 / NRRL Y-2227)</name>
    <dbReference type="NCBI Taxonomy" id="1333698"/>
    <lineage>
        <taxon>Eukaryota</taxon>
        <taxon>Fungi</taxon>
        <taxon>Dikarya</taxon>
        <taxon>Ascomycota</taxon>
        <taxon>Saccharomycotina</taxon>
        <taxon>Saccharomycetes</taxon>
        <taxon>Saccharomycetales</taxon>
        <taxon>Saccharomycetaceae</taxon>
        <taxon>Zygosaccharomyces</taxon>
    </lineage>
</organism>
<dbReference type="OrthoDB" id="2444812at2759"/>
<evidence type="ECO:0000313" key="3">
    <source>
        <dbReference type="EMBL" id="CDF90906.1"/>
    </source>
</evidence>
<dbReference type="InterPro" id="IPR001202">
    <property type="entry name" value="WW_dom"/>
</dbReference>
<proteinExistence type="predicted"/>
<protein>
    <submittedName>
        <fullName evidence="3">ZYBA0S09-00408g1_1</fullName>
    </submittedName>
</protein>
<dbReference type="PROSITE" id="PS01159">
    <property type="entry name" value="WW_DOMAIN_1"/>
    <property type="match status" value="1"/>
</dbReference>
<dbReference type="AlphaFoldDB" id="A0A8J2X3J5"/>
<dbReference type="CDD" id="cd00201">
    <property type="entry name" value="WW"/>
    <property type="match status" value="1"/>
</dbReference>
<dbReference type="EMBL" id="HG316462">
    <property type="protein sequence ID" value="CDF90906.1"/>
    <property type="molecule type" value="Genomic_DNA"/>
</dbReference>